<protein>
    <submittedName>
        <fullName evidence="2">Chlamydia polymorphic membrane middle domain protein</fullName>
    </submittedName>
</protein>
<gene>
    <name evidence="2" type="ORF">CP10139811_0382B</name>
</gene>
<comment type="caution">
    <text evidence="2">The sequence shown here is derived from an EMBL/GenBank/DDBJ whole genome shotgun (WGS) entry which is preliminary data.</text>
</comment>
<reference evidence="2 3" key="1">
    <citation type="submission" date="2013-04" db="EMBL/GenBank/DDBJ databases">
        <title>Genome sequence of Chlamydia psittaci 10-1398/11.</title>
        <authorList>
            <person name="Huot-Creasy H."/>
            <person name="McCracken C.L."/>
            <person name="Humphries M."/>
            <person name="Sachse K."/>
            <person name="Laroucau K."/>
            <person name="Bavoil P."/>
            <person name="Myers G.S."/>
        </authorList>
    </citation>
    <scope>NUCLEOTIDE SEQUENCE [LARGE SCALE GENOMIC DNA]</scope>
    <source>
        <strain evidence="2 3">10_1398_11</strain>
    </source>
</reference>
<dbReference type="AlphaFoldDB" id="S7J6D2"/>
<organism evidence="2 3">
    <name type="scientific">Chlamydia ibidis</name>
    <dbReference type="NCBI Taxonomy" id="1405396"/>
    <lineage>
        <taxon>Bacteria</taxon>
        <taxon>Pseudomonadati</taxon>
        <taxon>Chlamydiota</taxon>
        <taxon>Chlamydiia</taxon>
        <taxon>Chlamydiales</taxon>
        <taxon>Chlamydiaceae</taxon>
        <taxon>Chlamydia/Chlamydophila group</taxon>
        <taxon>Chlamydia</taxon>
    </lineage>
</organism>
<proteinExistence type="predicted"/>
<dbReference type="InterPro" id="IPR011427">
    <property type="entry name" value="Polymorphic_membr_middle"/>
</dbReference>
<evidence type="ECO:0000259" key="1">
    <source>
        <dbReference type="Pfam" id="PF07548"/>
    </source>
</evidence>
<dbReference type="Pfam" id="PF07548">
    <property type="entry name" value="ChlamPMP_M"/>
    <property type="match status" value="1"/>
</dbReference>
<sequence>GGGGGTSTSANIKTLNSTQKAIAIDSLSLIDADGNGYEYPVFGKNLDITGITAAITGSGGSVSAPTTNNTDQLPHYGYQGSWAIQWGSAAQTNSAKFIWTHTGY</sequence>
<feature type="non-terminal residue" evidence="2">
    <location>
        <position position="1"/>
    </location>
</feature>
<evidence type="ECO:0000313" key="2">
    <source>
        <dbReference type="EMBL" id="EPP35707.1"/>
    </source>
</evidence>
<name>S7J6D2_9CHLA</name>
<dbReference type="EMBL" id="ATNB01000022">
    <property type="protein sequence ID" value="EPP35707.1"/>
    <property type="molecule type" value="Genomic_DNA"/>
</dbReference>
<accession>S7J6D2</accession>
<dbReference type="GO" id="GO:0019867">
    <property type="term" value="C:outer membrane"/>
    <property type="evidence" value="ECO:0007669"/>
    <property type="project" value="InterPro"/>
</dbReference>
<dbReference type="Proteomes" id="UP000016200">
    <property type="component" value="Unassembled WGS sequence"/>
</dbReference>
<feature type="domain" description="Chlamydia polymorphic membrane middle" evidence="1">
    <location>
        <begin position="8"/>
        <end position="94"/>
    </location>
</feature>
<feature type="non-terminal residue" evidence="2">
    <location>
        <position position="104"/>
    </location>
</feature>
<dbReference type="RefSeq" id="WP_020370378.1">
    <property type="nucleotide sequence ID" value="NZ_KE360208.1"/>
</dbReference>
<dbReference type="HOGENOM" id="CLU_2255681_0_0_0"/>
<evidence type="ECO:0000313" key="3">
    <source>
        <dbReference type="Proteomes" id="UP000016200"/>
    </source>
</evidence>